<name>A0A4T0PGJ9_9BASI</name>
<protein>
    <submittedName>
        <fullName evidence="3">Uncharacterized protein</fullName>
    </submittedName>
</protein>
<comment type="caution">
    <text evidence="3">The sequence shown here is derived from an EMBL/GenBank/DDBJ whole genome shotgun (WGS) entry which is preliminary data.</text>
</comment>
<dbReference type="GO" id="GO:0034551">
    <property type="term" value="P:mitochondrial respiratory chain complex III assembly"/>
    <property type="evidence" value="ECO:0007669"/>
    <property type="project" value="TreeGrafter"/>
</dbReference>
<dbReference type="AlphaFoldDB" id="A0A4T0PGJ9"/>
<dbReference type="GO" id="GO:0043022">
    <property type="term" value="F:ribosome binding"/>
    <property type="evidence" value="ECO:0007669"/>
    <property type="project" value="InterPro"/>
</dbReference>
<dbReference type="GO" id="GO:0061671">
    <property type="term" value="C:Cbp3p-Cbp6 complex"/>
    <property type="evidence" value="ECO:0007669"/>
    <property type="project" value="InterPro"/>
</dbReference>
<proteinExistence type="predicted"/>
<evidence type="ECO:0000313" key="5">
    <source>
        <dbReference type="Proteomes" id="UP000310685"/>
    </source>
</evidence>
<dbReference type="Proteomes" id="UP000310708">
    <property type="component" value="Unassembled WGS sequence"/>
</dbReference>
<evidence type="ECO:0000313" key="2">
    <source>
        <dbReference type="EMBL" id="TIC25625.1"/>
    </source>
</evidence>
<reference evidence="4 5" key="1">
    <citation type="submission" date="2019-03" db="EMBL/GenBank/DDBJ databases">
        <title>Sequencing 25 genomes of Wallemia mellicola.</title>
        <authorList>
            <person name="Gostincar C."/>
        </authorList>
    </citation>
    <scope>NUCLEOTIDE SEQUENCE [LARGE SCALE GENOMIC DNA]</scope>
    <source>
        <strain evidence="1 5">EXF-6152</strain>
        <strain evidence="3 6">EXF-757</strain>
        <strain evidence="2 4">EXF-8738</strain>
    </source>
</reference>
<evidence type="ECO:0000313" key="4">
    <source>
        <dbReference type="Proteomes" id="UP000305647"/>
    </source>
</evidence>
<dbReference type="EMBL" id="SPRX01000053">
    <property type="protein sequence ID" value="TIC63145.1"/>
    <property type="molecule type" value="Genomic_DNA"/>
</dbReference>
<evidence type="ECO:0000313" key="6">
    <source>
        <dbReference type="Proteomes" id="UP000310708"/>
    </source>
</evidence>
<organism evidence="3 6">
    <name type="scientific">Wallemia mellicola</name>
    <dbReference type="NCBI Taxonomy" id="1708541"/>
    <lineage>
        <taxon>Eukaryota</taxon>
        <taxon>Fungi</taxon>
        <taxon>Dikarya</taxon>
        <taxon>Basidiomycota</taxon>
        <taxon>Wallemiomycotina</taxon>
        <taxon>Wallemiomycetes</taxon>
        <taxon>Wallemiales</taxon>
        <taxon>Wallemiaceae</taxon>
        <taxon>Wallemia</taxon>
    </lineage>
</organism>
<dbReference type="PANTHER" id="PTHR28250">
    <property type="entry name" value="CYTOCHROME B PRE-MRNA-PROCESSING PROTEIN 6"/>
    <property type="match status" value="1"/>
</dbReference>
<dbReference type="InterPro" id="IPR037653">
    <property type="entry name" value="Cbp6"/>
</dbReference>
<dbReference type="Proteomes" id="UP000305647">
    <property type="component" value="Unassembled WGS sequence"/>
</dbReference>
<accession>A0A4T0PGJ9</accession>
<evidence type="ECO:0000313" key="1">
    <source>
        <dbReference type="EMBL" id="TIB76066.1"/>
    </source>
</evidence>
<sequence>MASQKSKLLWIAKEWPFTKLRPKLQFKTLVQNIHDKSHEHEQIAGKSVLALEALLNNKHYNKYPLSAKMLKPASAPNHYDKVLDAVDGKPIHKSFLQRFLRL</sequence>
<dbReference type="Proteomes" id="UP000310685">
    <property type="component" value="Unassembled WGS sequence"/>
</dbReference>
<dbReference type="PANTHER" id="PTHR28250:SF1">
    <property type="entry name" value="CYTOCHROME B PRE-MRNA-PROCESSING PROTEIN 6"/>
    <property type="match status" value="1"/>
</dbReference>
<dbReference type="Pfam" id="PF20180">
    <property type="entry name" value="UQCC2_CBP6"/>
    <property type="match status" value="1"/>
</dbReference>
<gene>
    <name evidence="3" type="ORF">E3Q01_03526</name>
    <name evidence="2" type="ORF">E3Q10_03684</name>
    <name evidence="1" type="ORF">E3Q22_03719</name>
</gene>
<dbReference type="EMBL" id="SPRC01000052">
    <property type="protein sequence ID" value="TIB76066.1"/>
    <property type="molecule type" value="Genomic_DNA"/>
</dbReference>
<evidence type="ECO:0000313" key="3">
    <source>
        <dbReference type="EMBL" id="TIC63145.1"/>
    </source>
</evidence>
<dbReference type="EMBL" id="SPRO01000055">
    <property type="protein sequence ID" value="TIC25625.1"/>
    <property type="molecule type" value="Genomic_DNA"/>
</dbReference>